<proteinExistence type="inferred from homology"/>
<evidence type="ECO:0000256" key="2">
    <source>
        <dbReference type="ARBA" id="ARBA00022723"/>
    </source>
</evidence>
<evidence type="ECO:0000313" key="7">
    <source>
        <dbReference type="EMBL" id="KAE8759169.1"/>
    </source>
</evidence>
<gene>
    <name evidence="7" type="ORF">FSO04_14565</name>
</gene>
<keyword evidence="6" id="KW-0732">Signal</keyword>
<keyword evidence="2" id="KW-0479">Metal-binding</keyword>
<organism evidence="7 8">
    <name type="scientific">Paraburkholderia madseniana</name>
    <dbReference type="NCBI Taxonomy" id="2599607"/>
    <lineage>
        <taxon>Bacteria</taxon>
        <taxon>Pseudomonadati</taxon>
        <taxon>Pseudomonadota</taxon>
        <taxon>Betaproteobacteria</taxon>
        <taxon>Burkholderiales</taxon>
        <taxon>Burkholderiaceae</taxon>
        <taxon>Paraburkholderia</taxon>
    </lineage>
</organism>
<sequence length="271" mass="28966">MRFPPGRAFASVILLIATQTVFAQTPKTVFLEDLTWTELRDQIQTGKTTIIVPIGGTEQSGPDVALGKHNARVKVLSQRIAEGLGNAIVAPVIAYVPEGGYAPPTSHMRFPGTITVPDDVFEKTLESAANSFKVHGFTNIVFLGDHGGYQNDVRHVVAQLNRSWAGTNARAFVPPAYYGTSSDGYSQILRQHGVSDAEIGTHAGLADTSLLLAVAPQMVRLERLRSGPKLGPADGVYGGDPRHSSVELGQLGIDAIVSRTIDAIKKETASR</sequence>
<comment type="cofactor">
    <cofactor evidence="1">
        <name>Zn(2+)</name>
        <dbReference type="ChEBI" id="CHEBI:29105"/>
    </cofactor>
</comment>
<dbReference type="AlphaFoldDB" id="A0A6N6WGM3"/>
<dbReference type="SUPFAM" id="SSF102215">
    <property type="entry name" value="Creatininase"/>
    <property type="match status" value="1"/>
</dbReference>
<feature type="chain" id="PRO_5026773570" evidence="6">
    <location>
        <begin position="24"/>
        <end position="271"/>
    </location>
</feature>
<keyword evidence="4" id="KW-0862">Zinc</keyword>
<dbReference type="Proteomes" id="UP000463700">
    <property type="component" value="Unassembled WGS sequence"/>
</dbReference>
<comment type="caution">
    <text evidence="7">The sequence shown here is derived from an EMBL/GenBank/DDBJ whole genome shotgun (WGS) entry which is preliminary data.</text>
</comment>
<dbReference type="OrthoDB" id="9801445at2"/>
<dbReference type="RefSeq" id="WP_154560356.1">
    <property type="nucleotide sequence ID" value="NZ_VOSW01000024.1"/>
</dbReference>
<evidence type="ECO:0000313" key="8">
    <source>
        <dbReference type="Proteomes" id="UP000463700"/>
    </source>
</evidence>
<evidence type="ECO:0000256" key="6">
    <source>
        <dbReference type="SAM" id="SignalP"/>
    </source>
</evidence>
<evidence type="ECO:0000256" key="4">
    <source>
        <dbReference type="ARBA" id="ARBA00022833"/>
    </source>
</evidence>
<evidence type="ECO:0000256" key="3">
    <source>
        <dbReference type="ARBA" id="ARBA00022801"/>
    </source>
</evidence>
<dbReference type="PANTHER" id="PTHR35005:SF1">
    <property type="entry name" value="2-AMINO-5-FORMYLAMINO-6-RIBOSYLAMINOPYRIMIDIN-4(3H)-ONE 5'-MONOPHOSPHATE DEFORMYLASE"/>
    <property type="match status" value="1"/>
</dbReference>
<dbReference type="GO" id="GO:0016811">
    <property type="term" value="F:hydrolase activity, acting on carbon-nitrogen (but not peptide) bonds, in linear amides"/>
    <property type="evidence" value="ECO:0007669"/>
    <property type="project" value="TreeGrafter"/>
</dbReference>
<protein>
    <submittedName>
        <fullName evidence="7">Creatininase family protein</fullName>
    </submittedName>
</protein>
<accession>A0A6N6WGM3</accession>
<feature type="signal peptide" evidence="6">
    <location>
        <begin position="1"/>
        <end position="23"/>
    </location>
</feature>
<dbReference type="PANTHER" id="PTHR35005">
    <property type="entry name" value="3-DEHYDRO-SCYLLO-INOSOSE HYDROLASE"/>
    <property type="match status" value="1"/>
</dbReference>
<name>A0A6N6WGM3_9BURK</name>
<evidence type="ECO:0000256" key="5">
    <source>
        <dbReference type="ARBA" id="ARBA00024029"/>
    </source>
</evidence>
<dbReference type="GO" id="GO:0046872">
    <property type="term" value="F:metal ion binding"/>
    <property type="evidence" value="ECO:0007669"/>
    <property type="project" value="UniProtKB-KW"/>
</dbReference>
<dbReference type="InterPro" id="IPR003785">
    <property type="entry name" value="Creatininase/forma_Hydrolase"/>
</dbReference>
<dbReference type="Pfam" id="PF02633">
    <property type="entry name" value="Creatininase"/>
    <property type="match status" value="1"/>
</dbReference>
<evidence type="ECO:0000256" key="1">
    <source>
        <dbReference type="ARBA" id="ARBA00001947"/>
    </source>
</evidence>
<comment type="similarity">
    <text evidence="5">Belongs to the creatininase superfamily.</text>
</comment>
<dbReference type="EMBL" id="VOSW01000024">
    <property type="protein sequence ID" value="KAE8759169.1"/>
    <property type="molecule type" value="Genomic_DNA"/>
</dbReference>
<dbReference type="InterPro" id="IPR024087">
    <property type="entry name" value="Creatininase-like_sf"/>
</dbReference>
<reference evidence="7 8" key="1">
    <citation type="journal article" date="2020" name="Int. J. Syst. Evol. Microbiol.">
        <title>Paraburkholderia madseniana sp. nov., a phenolic acid-degrading bacterium isolated from acidic forest soil.</title>
        <authorList>
            <person name="Wilhelm R.C."/>
            <person name="Murphy S.J.L."/>
            <person name="Feriancek N.M."/>
            <person name="Karasz D.C."/>
            <person name="DeRito C.M."/>
            <person name="Newman J.D."/>
            <person name="Buckley D.H."/>
        </authorList>
    </citation>
    <scope>NUCLEOTIDE SEQUENCE [LARGE SCALE GENOMIC DNA]</scope>
    <source>
        <strain evidence="7 8">RP11</strain>
    </source>
</reference>
<dbReference type="Gene3D" id="3.40.50.10310">
    <property type="entry name" value="Creatininase"/>
    <property type="match status" value="1"/>
</dbReference>
<keyword evidence="3" id="KW-0378">Hydrolase</keyword>
<dbReference type="GO" id="GO:0009231">
    <property type="term" value="P:riboflavin biosynthetic process"/>
    <property type="evidence" value="ECO:0007669"/>
    <property type="project" value="TreeGrafter"/>
</dbReference>